<name>A0A7S3Q296_9STRA</name>
<accession>A0A7S3Q296</accession>
<dbReference type="InterPro" id="IPR036867">
    <property type="entry name" value="R3H_dom_sf"/>
</dbReference>
<dbReference type="EMBL" id="HBIO01010415">
    <property type="protein sequence ID" value="CAE0463243.1"/>
    <property type="molecule type" value="Transcribed_RNA"/>
</dbReference>
<dbReference type="AlphaFoldDB" id="A0A7S3Q296"/>
<evidence type="ECO:0000313" key="1">
    <source>
        <dbReference type="EMBL" id="CAE0463243.1"/>
    </source>
</evidence>
<protein>
    <submittedName>
        <fullName evidence="1">Uncharacterized protein</fullName>
    </submittedName>
</protein>
<reference evidence="1" key="1">
    <citation type="submission" date="2021-01" db="EMBL/GenBank/DDBJ databases">
        <authorList>
            <person name="Corre E."/>
            <person name="Pelletier E."/>
            <person name="Niang G."/>
            <person name="Scheremetjew M."/>
            <person name="Finn R."/>
            <person name="Kale V."/>
            <person name="Holt S."/>
            <person name="Cochrane G."/>
            <person name="Meng A."/>
            <person name="Brown T."/>
            <person name="Cohen L."/>
        </authorList>
    </citation>
    <scope>NUCLEOTIDE SEQUENCE</scope>
    <source>
        <strain evidence="1">MM31A-1</strain>
    </source>
</reference>
<proteinExistence type="predicted"/>
<sequence length="300" mass="33536">MHHFLLSSEMEKGKYTEPGYARQNRTIFSTLAGAESAGQRLSANTNHGYSDDDEDDFRCGVRLKPAQLANIRDRFLDGETGTEENKNKRFTEKLRRRETMLYKNGRRMMTQVDSRLFDVVNRTCLVSSFSRDVIVAFERLLTQSMASPSEMKNQADDDGDDGSVKNDAIIWKKVLVQTPFVTKKSAPSVSASASASVTIRLLFGEEEGRGAFNRLLLHAVSQFHGLDTSSSNTSKGHRMLTVTGTSKGNQFHFLDYLQHNEDTDAAAYGKEKDLSQKMSPNDETEATQVLLESMAALKVQ</sequence>
<gene>
    <name evidence="1" type="ORF">CDEB00056_LOCUS8084</name>
</gene>
<dbReference type="SUPFAM" id="SSF82708">
    <property type="entry name" value="R3H domain"/>
    <property type="match status" value="1"/>
</dbReference>
<dbReference type="GO" id="GO:0003676">
    <property type="term" value="F:nucleic acid binding"/>
    <property type="evidence" value="ECO:0007669"/>
    <property type="project" value="InterPro"/>
</dbReference>
<organism evidence="1">
    <name type="scientific">Chaetoceros debilis</name>
    <dbReference type="NCBI Taxonomy" id="122233"/>
    <lineage>
        <taxon>Eukaryota</taxon>
        <taxon>Sar</taxon>
        <taxon>Stramenopiles</taxon>
        <taxon>Ochrophyta</taxon>
        <taxon>Bacillariophyta</taxon>
        <taxon>Coscinodiscophyceae</taxon>
        <taxon>Chaetocerotophycidae</taxon>
        <taxon>Chaetocerotales</taxon>
        <taxon>Chaetocerotaceae</taxon>
        <taxon>Chaetoceros</taxon>
    </lineage>
</organism>